<keyword evidence="13" id="KW-0511">Multifunctional enzyme</keyword>
<evidence type="ECO:0000259" key="19">
    <source>
        <dbReference type="Pfam" id="PF00905"/>
    </source>
</evidence>
<keyword evidence="6" id="KW-0645">Protease</keyword>
<evidence type="ECO:0000256" key="8">
    <source>
        <dbReference type="ARBA" id="ARBA00022679"/>
    </source>
</evidence>
<feature type="domain" description="Penicillin-binding protein transpeptidase" evidence="19">
    <location>
        <begin position="334"/>
        <end position="632"/>
    </location>
</feature>
<keyword evidence="9" id="KW-0378">Hydrolase</keyword>
<dbReference type="InterPro" id="IPR001460">
    <property type="entry name" value="PCN-bd_Tpept"/>
</dbReference>
<evidence type="ECO:0000259" key="20">
    <source>
        <dbReference type="Pfam" id="PF00912"/>
    </source>
</evidence>
<evidence type="ECO:0000256" key="6">
    <source>
        <dbReference type="ARBA" id="ARBA00022670"/>
    </source>
</evidence>
<dbReference type="SUPFAM" id="SSF53955">
    <property type="entry name" value="Lysozyme-like"/>
    <property type="match status" value="1"/>
</dbReference>
<comment type="similarity">
    <text evidence="3">In the N-terminal section; belongs to the glycosyltransferase 51 family.</text>
</comment>
<keyword evidence="5" id="KW-0121">Carboxypeptidase</keyword>
<dbReference type="GO" id="GO:0008360">
    <property type="term" value="P:regulation of cell shape"/>
    <property type="evidence" value="ECO:0007669"/>
    <property type="project" value="UniProtKB-KW"/>
</dbReference>
<comment type="similarity">
    <text evidence="2">In the C-terminal section; belongs to the transpeptidase family.</text>
</comment>
<keyword evidence="11" id="KW-0573">Peptidoglycan synthesis</keyword>
<dbReference type="InterPro" id="IPR023346">
    <property type="entry name" value="Lysozyme-like_dom_sf"/>
</dbReference>
<dbReference type="Gene3D" id="3.40.710.10">
    <property type="entry name" value="DD-peptidase/beta-lactamase superfamily"/>
    <property type="match status" value="1"/>
</dbReference>
<dbReference type="PANTHER" id="PTHR32282">
    <property type="entry name" value="BINDING PROTEIN TRANSPEPTIDASE, PUTATIVE-RELATED"/>
    <property type="match status" value="1"/>
</dbReference>
<dbReference type="PANTHER" id="PTHR32282:SF11">
    <property type="entry name" value="PENICILLIN-BINDING PROTEIN 1B"/>
    <property type="match status" value="1"/>
</dbReference>
<evidence type="ECO:0000256" key="18">
    <source>
        <dbReference type="SAM" id="Phobius"/>
    </source>
</evidence>
<dbReference type="GO" id="GO:0071555">
    <property type="term" value="P:cell wall organization"/>
    <property type="evidence" value="ECO:0007669"/>
    <property type="project" value="UniProtKB-KW"/>
</dbReference>
<evidence type="ECO:0000313" key="22">
    <source>
        <dbReference type="Proteomes" id="UP000176850"/>
    </source>
</evidence>
<evidence type="ECO:0000256" key="13">
    <source>
        <dbReference type="ARBA" id="ARBA00023268"/>
    </source>
</evidence>
<proteinExistence type="inferred from homology"/>
<keyword evidence="7" id="KW-0328">Glycosyltransferase</keyword>
<evidence type="ECO:0000256" key="3">
    <source>
        <dbReference type="ARBA" id="ARBA00007739"/>
    </source>
</evidence>
<comment type="caution">
    <text evidence="21">The sequence shown here is derived from an EMBL/GenBank/DDBJ whole genome shotgun (WGS) entry which is preliminary data.</text>
</comment>
<keyword evidence="4" id="KW-1003">Cell membrane</keyword>
<feature type="domain" description="Glycosyl transferase family 51" evidence="20">
    <location>
        <begin position="69"/>
        <end position="245"/>
    </location>
</feature>
<dbReference type="Gene3D" id="1.10.3810.10">
    <property type="entry name" value="Biosynthetic peptidoglycan transglycosylase-like"/>
    <property type="match status" value="1"/>
</dbReference>
<dbReference type="GO" id="GO:0009252">
    <property type="term" value="P:peptidoglycan biosynthetic process"/>
    <property type="evidence" value="ECO:0007669"/>
    <property type="project" value="UniProtKB-KW"/>
</dbReference>
<dbReference type="FunFam" id="1.10.3810.10:FF:000001">
    <property type="entry name" value="Penicillin-binding protein 1A"/>
    <property type="match status" value="1"/>
</dbReference>
<evidence type="ECO:0000256" key="10">
    <source>
        <dbReference type="ARBA" id="ARBA00022960"/>
    </source>
</evidence>
<evidence type="ECO:0000256" key="7">
    <source>
        <dbReference type="ARBA" id="ARBA00022676"/>
    </source>
</evidence>
<keyword evidence="10" id="KW-0133">Cell shape</keyword>
<evidence type="ECO:0000256" key="2">
    <source>
        <dbReference type="ARBA" id="ARBA00007090"/>
    </source>
</evidence>
<dbReference type="Pfam" id="PF00905">
    <property type="entry name" value="Transpeptidase"/>
    <property type="match status" value="1"/>
</dbReference>
<evidence type="ECO:0000256" key="12">
    <source>
        <dbReference type="ARBA" id="ARBA00023136"/>
    </source>
</evidence>
<reference evidence="21 22" key="1">
    <citation type="journal article" date="2016" name="Nat. Commun.">
        <title>Thousands of microbial genomes shed light on interconnected biogeochemical processes in an aquifer system.</title>
        <authorList>
            <person name="Anantharaman K."/>
            <person name="Brown C.T."/>
            <person name="Hug L.A."/>
            <person name="Sharon I."/>
            <person name="Castelle C.J."/>
            <person name="Probst A.J."/>
            <person name="Thomas B.C."/>
            <person name="Singh A."/>
            <person name="Wilkins M.J."/>
            <person name="Karaoz U."/>
            <person name="Brodie E.L."/>
            <person name="Williams K.H."/>
            <person name="Hubbard S.S."/>
            <person name="Banfield J.F."/>
        </authorList>
    </citation>
    <scope>NUCLEOTIDE SEQUENCE [LARGE SCALE GENOMIC DNA]</scope>
</reference>
<evidence type="ECO:0000256" key="5">
    <source>
        <dbReference type="ARBA" id="ARBA00022645"/>
    </source>
</evidence>
<feature type="transmembrane region" description="Helical" evidence="18">
    <location>
        <begin position="21"/>
        <end position="42"/>
    </location>
</feature>
<dbReference type="InterPro" id="IPR050396">
    <property type="entry name" value="Glycosyltr_51/Transpeptidase"/>
</dbReference>
<keyword evidence="18" id="KW-0812">Transmembrane</keyword>
<feature type="region of interest" description="Disordered" evidence="17">
    <location>
        <begin position="696"/>
        <end position="718"/>
    </location>
</feature>
<evidence type="ECO:0000256" key="11">
    <source>
        <dbReference type="ARBA" id="ARBA00022984"/>
    </source>
</evidence>
<dbReference type="GO" id="GO:0006508">
    <property type="term" value="P:proteolysis"/>
    <property type="evidence" value="ECO:0007669"/>
    <property type="project" value="UniProtKB-KW"/>
</dbReference>
<dbReference type="InterPro" id="IPR012338">
    <property type="entry name" value="Beta-lactam/transpept-like"/>
</dbReference>
<evidence type="ECO:0000256" key="9">
    <source>
        <dbReference type="ARBA" id="ARBA00022801"/>
    </source>
</evidence>
<dbReference type="SUPFAM" id="SSF56601">
    <property type="entry name" value="beta-lactamase/transpeptidase-like"/>
    <property type="match status" value="1"/>
</dbReference>
<dbReference type="EMBL" id="MFZH01000007">
    <property type="protein sequence ID" value="OGK19718.1"/>
    <property type="molecule type" value="Genomic_DNA"/>
</dbReference>
<keyword evidence="18" id="KW-1133">Transmembrane helix</keyword>
<evidence type="ECO:0000313" key="21">
    <source>
        <dbReference type="EMBL" id="OGK19718.1"/>
    </source>
</evidence>
<comment type="catalytic activity">
    <reaction evidence="16">
        <text>[GlcNAc-(1-&gt;4)-Mur2Ac(oyl-L-Ala-gamma-D-Glu-L-Lys-D-Ala-D-Ala)](n)-di-trans,octa-cis-undecaprenyl diphosphate + beta-D-GlcNAc-(1-&gt;4)-Mur2Ac(oyl-L-Ala-gamma-D-Glu-L-Lys-D-Ala-D-Ala)-di-trans,octa-cis-undecaprenyl diphosphate = [GlcNAc-(1-&gt;4)-Mur2Ac(oyl-L-Ala-gamma-D-Glu-L-Lys-D-Ala-D-Ala)](n+1)-di-trans,octa-cis-undecaprenyl diphosphate + di-trans,octa-cis-undecaprenyl diphosphate + H(+)</text>
        <dbReference type="Rhea" id="RHEA:23708"/>
        <dbReference type="Rhea" id="RHEA-COMP:9602"/>
        <dbReference type="Rhea" id="RHEA-COMP:9603"/>
        <dbReference type="ChEBI" id="CHEBI:15378"/>
        <dbReference type="ChEBI" id="CHEBI:58405"/>
        <dbReference type="ChEBI" id="CHEBI:60033"/>
        <dbReference type="ChEBI" id="CHEBI:78435"/>
        <dbReference type="EC" id="2.4.99.28"/>
    </reaction>
</comment>
<keyword evidence="12 18" id="KW-0472">Membrane</keyword>
<keyword evidence="14" id="KW-0961">Cell wall biogenesis/degradation</keyword>
<dbReference type="GO" id="GO:0008658">
    <property type="term" value="F:penicillin binding"/>
    <property type="evidence" value="ECO:0007669"/>
    <property type="project" value="InterPro"/>
</dbReference>
<sequence length="742" mass="82485">MRNKLIEKLTTQFPRLKDQRFVLKTGATSIIITFLVLFYIFILHGLPNPKGLQNYKIIPVSTQILDRKGRLLYEIFREQNRTPVKIKELPDYVKNSTIAIEDKDFYRHGGISIIGGMIRAFKDTLLLNKGVQGGSTITQQLVKSALLTSERTIQRKVREVVLAIWAEQILSKDEILELYLNQVPYGGVSYGIEEAARTYFGKHAAQLTLSQASFLAGMPQAPSLYSPYTNPDGVKRRQAEVLKSMTEQDFITEKERQNAYKEKLSILPPKKTIRAPHFVFYVKNILDKQYGVTTVEEGGLRVYTTLDLDIQKIAETAVNEEVAKIKYLRASNGASLVTRPSTGEILAMVGSTDFFATASGTFNVTTAHRQPGSSIKPINYAIGIDRKLVNPATLFLDTQTCFPSPEKQYCPVNYDGKYHGLVPLRNALGNSFNIPAVKMLGVNGVENFIASASGFMINSFTDPSRYGLSLTLGGGEVRMTEMAQAFSSFANEGTPKQLVPILKIINKNNQVLYKYKDSNIVADVTKPLPYPNYLVISGKRTISKETAFLISHILSDNGARSQAFGSSSLLVIPKKTVSVKTGTTNDIRDNWTIGYTPNFLVVVWVGNNDNTPLSPGLTSGVTGAAPIWNRIMRGILAKQPDLAPRRPDGVVGRQICTTQVNPTEIENPDCHPKFEYFIKGTENLKPLFSIEKAQVPVSKDTDMQTTKEDPQGEMREKTVAKDQYSQYCIDCAHPVDPTPTPR</sequence>
<dbReference type="InterPro" id="IPR036950">
    <property type="entry name" value="PBP_transglycosylase"/>
</dbReference>
<evidence type="ECO:0000256" key="15">
    <source>
        <dbReference type="ARBA" id="ARBA00034000"/>
    </source>
</evidence>
<dbReference type="GO" id="GO:0009002">
    <property type="term" value="F:serine-type D-Ala-D-Ala carboxypeptidase activity"/>
    <property type="evidence" value="ECO:0007669"/>
    <property type="project" value="UniProtKB-EC"/>
</dbReference>
<name>A0A1F7GL85_9BACT</name>
<dbReference type="Pfam" id="PF00912">
    <property type="entry name" value="Transgly"/>
    <property type="match status" value="1"/>
</dbReference>
<evidence type="ECO:0000256" key="1">
    <source>
        <dbReference type="ARBA" id="ARBA00004236"/>
    </source>
</evidence>
<gene>
    <name evidence="21" type="ORF">A2799_01660</name>
</gene>
<dbReference type="AlphaFoldDB" id="A0A1F7GL85"/>
<dbReference type="InterPro" id="IPR001264">
    <property type="entry name" value="Glyco_trans_51"/>
</dbReference>
<comment type="catalytic activity">
    <reaction evidence="15">
        <text>Preferential cleavage: (Ac)2-L-Lys-D-Ala-|-D-Ala. Also transpeptidation of peptidyl-alanyl moieties that are N-acyl substituents of D-alanine.</text>
        <dbReference type="EC" id="3.4.16.4"/>
    </reaction>
</comment>
<dbReference type="GO" id="GO:0008955">
    <property type="term" value="F:peptidoglycan glycosyltransferase activity"/>
    <property type="evidence" value="ECO:0007669"/>
    <property type="project" value="UniProtKB-EC"/>
</dbReference>
<keyword evidence="8" id="KW-0808">Transferase</keyword>
<evidence type="ECO:0000256" key="14">
    <source>
        <dbReference type="ARBA" id="ARBA00023316"/>
    </source>
</evidence>
<evidence type="ECO:0000256" key="4">
    <source>
        <dbReference type="ARBA" id="ARBA00022475"/>
    </source>
</evidence>
<organism evidence="21 22">
    <name type="scientific">Candidatus Roizmanbacteria bacterium RIFCSPHIGHO2_01_FULL_39_24</name>
    <dbReference type="NCBI Taxonomy" id="1802032"/>
    <lineage>
        <taxon>Bacteria</taxon>
        <taxon>Candidatus Roizmaniibacteriota</taxon>
    </lineage>
</organism>
<dbReference type="GO" id="GO:0005886">
    <property type="term" value="C:plasma membrane"/>
    <property type="evidence" value="ECO:0007669"/>
    <property type="project" value="UniProtKB-SubCell"/>
</dbReference>
<evidence type="ECO:0000256" key="17">
    <source>
        <dbReference type="SAM" id="MobiDB-lite"/>
    </source>
</evidence>
<evidence type="ECO:0000256" key="16">
    <source>
        <dbReference type="ARBA" id="ARBA00049902"/>
    </source>
</evidence>
<dbReference type="GO" id="GO:0030288">
    <property type="term" value="C:outer membrane-bounded periplasmic space"/>
    <property type="evidence" value="ECO:0007669"/>
    <property type="project" value="TreeGrafter"/>
</dbReference>
<dbReference type="Proteomes" id="UP000176850">
    <property type="component" value="Unassembled WGS sequence"/>
</dbReference>
<comment type="subcellular location">
    <subcellularLocation>
        <location evidence="1">Cell membrane</location>
    </subcellularLocation>
</comment>
<accession>A0A1F7GL85</accession>
<protein>
    <submittedName>
        <fullName evidence="21">Uncharacterized protein</fullName>
    </submittedName>
</protein>
<feature type="compositionally biased region" description="Basic and acidic residues" evidence="17">
    <location>
        <begin position="699"/>
        <end position="718"/>
    </location>
</feature>